<dbReference type="Proteomes" id="UP001345963">
    <property type="component" value="Unassembled WGS sequence"/>
</dbReference>
<keyword evidence="1" id="KW-0812">Transmembrane</keyword>
<reference evidence="2 3" key="1">
    <citation type="submission" date="2021-07" db="EMBL/GenBank/DDBJ databases">
        <authorList>
            <person name="Palmer J.M."/>
        </authorList>
    </citation>
    <scope>NUCLEOTIDE SEQUENCE [LARGE SCALE GENOMIC DNA]</scope>
    <source>
        <strain evidence="2 3">AT_MEX2019</strain>
        <tissue evidence="2">Muscle</tissue>
    </source>
</reference>
<comment type="caution">
    <text evidence="2">The sequence shown here is derived from an EMBL/GenBank/DDBJ whole genome shotgun (WGS) entry which is preliminary data.</text>
</comment>
<name>A0ABU7B7U2_9TELE</name>
<feature type="transmembrane region" description="Helical" evidence="1">
    <location>
        <begin position="6"/>
        <end position="22"/>
    </location>
</feature>
<evidence type="ECO:0008006" key="4">
    <source>
        <dbReference type="Google" id="ProtNLM"/>
    </source>
</evidence>
<protein>
    <recommendedName>
        <fullName evidence="4">Secreted protein</fullName>
    </recommendedName>
</protein>
<organism evidence="2 3">
    <name type="scientific">Ataeniobius toweri</name>
    <dbReference type="NCBI Taxonomy" id="208326"/>
    <lineage>
        <taxon>Eukaryota</taxon>
        <taxon>Metazoa</taxon>
        <taxon>Chordata</taxon>
        <taxon>Craniata</taxon>
        <taxon>Vertebrata</taxon>
        <taxon>Euteleostomi</taxon>
        <taxon>Actinopterygii</taxon>
        <taxon>Neopterygii</taxon>
        <taxon>Teleostei</taxon>
        <taxon>Neoteleostei</taxon>
        <taxon>Acanthomorphata</taxon>
        <taxon>Ovalentaria</taxon>
        <taxon>Atherinomorphae</taxon>
        <taxon>Cyprinodontiformes</taxon>
        <taxon>Goodeidae</taxon>
        <taxon>Ataeniobius</taxon>
    </lineage>
</organism>
<dbReference type="EMBL" id="JAHUTI010043730">
    <property type="protein sequence ID" value="MED6246607.1"/>
    <property type="molecule type" value="Genomic_DNA"/>
</dbReference>
<proteinExistence type="predicted"/>
<keyword evidence="1" id="KW-1133">Transmembrane helix</keyword>
<evidence type="ECO:0000313" key="2">
    <source>
        <dbReference type="EMBL" id="MED6246607.1"/>
    </source>
</evidence>
<gene>
    <name evidence="2" type="ORF">ATANTOWER_020633</name>
</gene>
<keyword evidence="3" id="KW-1185">Reference proteome</keyword>
<evidence type="ECO:0000256" key="1">
    <source>
        <dbReference type="SAM" id="Phobius"/>
    </source>
</evidence>
<sequence length="105" mass="12229">MNYYIIYFLPVCFCWWHFLMRLENMCVFISRRLGPHHISLLLLWLRTDTRLFESAALCSYGKFMVGANLLTLSHEKIKVSMTGKTKSILTASTGCKKESSSRTHF</sequence>
<accession>A0ABU7B7U2</accession>
<keyword evidence="1" id="KW-0472">Membrane</keyword>
<evidence type="ECO:0000313" key="3">
    <source>
        <dbReference type="Proteomes" id="UP001345963"/>
    </source>
</evidence>